<dbReference type="GO" id="GO:0005524">
    <property type="term" value="F:ATP binding"/>
    <property type="evidence" value="ECO:0007669"/>
    <property type="project" value="UniProtKB-KW"/>
</dbReference>
<keyword evidence="5" id="KW-0067">ATP-binding</keyword>
<evidence type="ECO:0000259" key="8">
    <source>
        <dbReference type="PROSITE" id="PS50011"/>
    </source>
</evidence>
<dbReference type="Proteomes" id="UP000799537">
    <property type="component" value="Unassembled WGS sequence"/>
</dbReference>
<feature type="compositionally biased region" description="Basic and acidic residues" evidence="7">
    <location>
        <begin position="71"/>
        <end position="84"/>
    </location>
</feature>
<evidence type="ECO:0000256" key="2">
    <source>
        <dbReference type="ARBA" id="ARBA00022679"/>
    </source>
</evidence>
<keyword evidence="6" id="KW-0175">Coiled coil</keyword>
<feature type="compositionally biased region" description="Acidic residues" evidence="7">
    <location>
        <begin position="589"/>
        <end position="640"/>
    </location>
</feature>
<dbReference type="GO" id="GO:0004674">
    <property type="term" value="F:protein serine/threonine kinase activity"/>
    <property type="evidence" value="ECO:0007669"/>
    <property type="project" value="UniProtKB-EC"/>
</dbReference>
<dbReference type="InterPro" id="IPR008271">
    <property type="entry name" value="Ser/Thr_kinase_AS"/>
</dbReference>
<feature type="compositionally biased region" description="Acidic residues" evidence="7">
    <location>
        <begin position="31"/>
        <end position="42"/>
    </location>
</feature>
<evidence type="ECO:0000256" key="4">
    <source>
        <dbReference type="ARBA" id="ARBA00022777"/>
    </source>
</evidence>
<dbReference type="InterPro" id="IPR000719">
    <property type="entry name" value="Prot_kinase_dom"/>
</dbReference>
<keyword evidence="3" id="KW-0547">Nucleotide-binding</keyword>
<proteinExistence type="predicted"/>
<feature type="compositionally biased region" description="Basic and acidic residues" evidence="7">
    <location>
        <begin position="233"/>
        <end position="244"/>
    </location>
</feature>
<dbReference type="InterPro" id="IPR011009">
    <property type="entry name" value="Kinase-like_dom_sf"/>
</dbReference>
<sequence>MVGLGGFRPRTRIGTPAVDEDEDEKYTSSENDQEPDSGDDLGFDPGESSRKRKAASDGSSERSRSSKRARVSPDGDSQDRDRPVRMATQSGLTLLRKAQWPKAWQAIHRALKNDEASKEEMDTLDELFARVYAMATAEDRDVLDPLLHTGFEGNPTGYVSTLNRYVRDQILAWCQKSFVEAMNNASEERRKILNLEEDRKNMLKHCKEGGWPWRADREEIAPLDDNAPPRPIVKPEDKSKSLGFEKDVSPDVDGLWSFSRCLGDGTRNFAGLWVKIDTSNKVVDRKVIKDVYLSPKDSKNDDLWHTPPNGERVPMEVHMQRLLSGLGDSSSIVQYVGHSTPDPTLYRIYQEYCPCGTLEEMIKAHRSKKSWISSHVLWAVFESMASAACLMNYGKLPPPDKRNKWRALIHSDIKPDNIFLTLANDDPVPTWPGVPVAKLGDFDSCHYYDDPDGALTAGTQGYMAPEREDGSGIEYQESHIWTIGRVILSLMNRDALESDDFSHTDHKPGVEQHYANLCKKVVELVEDCLVKKPVLRPTAKQLWNGICKEVGSSRSDGGLALKFTPFPEDQDKPLVGGEGLTGWAKDLTPDVEEKEEVEEEMEEDEDDEAEEEVEDGEEEDDEQMYDDEEENYDEEEDLYS</sequence>
<dbReference type="SUPFAM" id="SSF56112">
    <property type="entry name" value="Protein kinase-like (PK-like)"/>
    <property type="match status" value="1"/>
</dbReference>
<feature type="region of interest" description="Disordered" evidence="7">
    <location>
        <begin position="221"/>
        <end position="244"/>
    </location>
</feature>
<feature type="domain" description="Protein kinase" evidence="8">
    <location>
        <begin position="256"/>
        <end position="567"/>
    </location>
</feature>
<evidence type="ECO:0000313" key="10">
    <source>
        <dbReference type="Proteomes" id="UP000799537"/>
    </source>
</evidence>
<evidence type="ECO:0000256" key="7">
    <source>
        <dbReference type="SAM" id="MobiDB-lite"/>
    </source>
</evidence>
<dbReference type="RefSeq" id="XP_033670033.1">
    <property type="nucleotide sequence ID" value="XM_033805363.1"/>
</dbReference>
<dbReference type="EC" id="2.7.11.1" evidence="1"/>
<dbReference type="SMART" id="SM00220">
    <property type="entry name" value="S_TKc"/>
    <property type="match status" value="1"/>
</dbReference>
<dbReference type="InterPro" id="IPR050660">
    <property type="entry name" value="NEK_Ser/Thr_kinase"/>
</dbReference>
<dbReference type="Pfam" id="PF00069">
    <property type="entry name" value="Pkinase"/>
    <property type="match status" value="1"/>
</dbReference>
<accession>A0A6A6CPS6</accession>
<dbReference type="PANTHER" id="PTHR43671">
    <property type="entry name" value="SERINE/THREONINE-PROTEIN KINASE NEK"/>
    <property type="match status" value="1"/>
</dbReference>
<dbReference type="PROSITE" id="PS50011">
    <property type="entry name" value="PROTEIN_KINASE_DOM"/>
    <property type="match status" value="1"/>
</dbReference>
<dbReference type="PANTHER" id="PTHR43671:SF13">
    <property type="entry name" value="SERINE_THREONINE-PROTEIN KINASE NEK2"/>
    <property type="match status" value="1"/>
</dbReference>
<keyword evidence="10" id="KW-1185">Reference proteome</keyword>
<evidence type="ECO:0000256" key="1">
    <source>
        <dbReference type="ARBA" id="ARBA00012513"/>
    </source>
</evidence>
<name>A0A6A6CPS6_ZASCE</name>
<evidence type="ECO:0000256" key="5">
    <source>
        <dbReference type="ARBA" id="ARBA00022840"/>
    </source>
</evidence>
<dbReference type="EMBL" id="ML993588">
    <property type="protein sequence ID" value="KAF2169144.1"/>
    <property type="molecule type" value="Genomic_DNA"/>
</dbReference>
<feature type="region of interest" description="Disordered" evidence="7">
    <location>
        <begin position="1"/>
        <end position="85"/>
    </location>
</feature>
<feature type="region of interest" description="Disordered" evidence="7">
    <location>
        <begin position="558"/>
        <end position="640"/>
    </location>
</feature>
<dbReference type="PROSITE" id="PS00108">
    <property type="entry name" value="PROTEIN_KINASE_ST"/>
    <property type="match status" value="1"/>
</dbReference>
<evidence type="ECO:0000256" key="3">
    <source>
        <dbReference type="ARBA" id="ARBA00022741"/>
    </source>
</evidence>
<keyword evidence="4" id="KW-0418">Kinase</keyword>
<reference evidence="9" key="1">
    <citation type="journal article" date="2020" name="Stud. Mycol.">
        <title>101 Dothideomycetes genomes: a test case for predicting lifestyles and emergence of pathogens.</title>
        <authorList>
            <person name="Haridas S."/>
            <person name="Albert R."/>
            <person name="Binder M."/>
            <person name="Bloem J."/>
            <person name="Labutti K."/>
            <person name="Salamov A."/>
            <person name="Andreopoulos B."/>
            <person name="Baker S."/>
            <person name="Barry K."/>
            <person name="Bills G."/>
            <person name="Bluhm B."/>
            <person name="Cannon C."/>
            <person name="Castanera R."/>
            <person name="Culley D."/>
            <person name="Daum C."/>
            <person name="Ezra D."/>
            <person name="Gonzalez J."/>
            <person name="Henrissat B."/>
            <person name="Kuo A."/>
            <person name="Liang C."/>
            <person name="Lipzen A."/>
            <person name="Lutzoni F."/>
            <person name="Magnuson J."/>
            <person name="Mondo S."/>
            <person name="Nolan M."/>
            <person name="Ohm R."/>
            <person name="Pangilinan J."/>
            <person name="Park H.-J."/>
            <person name="Ramirez L."/>
            <person name="Alfaro M."/>
            <person name="Sun H."/>
            <person name="Tritt A."/>
            <person name="Yoshinaga Y."/>
            <person name="Zwiers L.-H."/>
            <person name="Turgeon B."/>
            <person name="Goodwin S."/>
            <person name="Spatafora J."/>
            <person name="Crous P."/>
            <person name="Grigoriev I."/>
        </authorList>
    </citation>
    <scope>NUCLEOTIDE SEQUENCE</scope>
    <source>
        <strain evidence="9">ATCC 36951</strain>
    </source>
</reference>
<evidence type="ECO:0000313" key="9">
    <source>
        <dbReference type="EMBL" id="KAF2169144.1"/>
    </source>
</evidence>
<protein>
    <recommendedName>
        <fullName evidence="1">non-specific serine/threonine protein kinase</fullName>
        <ecNumber evidence="1">2.7.11.1</ecNumber>
    </recommendedName>
</protein>
<dbReference type="GeneID" id="54558635"/>
<keyword evidence="2" id="KW-0808">Transferase</keyword>
<evidence type="ECO:0000256" key="6">
    <source>
        <dbReference type="SAM" id="Coils"/>
    </source>
</evidence>
<dbReference type="OrthoDB" id="310217at2759"/>
<gene>
    <name evidence="9" type="ORF">M409DRAFT_20370</name>
</gene>
<dbReference type="AlphaFoldDB" id="A0A6A6CPS6"/>
<dbReference type="Gene3D" id="1.10.510.10">
    <property type="entry name" value="Transferase(Phosphotransferase) domain 1"/>
    <property type="match status" value="1"/>
</dbReference>
<organism evidence="9 10">
    <name type="scientific">Zasmidium cellare ATCC 36951</name>
    <dbReference type="NCBI Taxonomy" id="1080233"/>
    <lineage>
        <taxon>Eukaryota</taxon>
        <taxon>Fungi</taxon>
        <taxon>Dikarya</taxon>
        <taxon>Ascomycota</taxon>
        <taxon>Pezizomycotina</taxon>
        <taxon>Dothideomycetes</taxon>
        <taxon>Dothideomycetidae</taxon>
        <taxon>Mycosphaerellales</taxon>
        <taxon>Mycosphaerellaceae</taxon>
        <taxon>Zasmidium</taxon>
    </lineage>
</organism>
<feature type="coiled-coil region" evidence="6">
    <location>
        <begin position="178"/>
        <end position="205"/>
    </location>
</feature>